<sequence>MRYGTLSEEVYGCVGREGLEWSLVCDGLWCMEVGEGEGLGERGLASSVFGVRESSGLCMCGGWCESWREGKRELRVVRFKGAGVGKWGRKGESKRRGLRGERWLASG</sequence>
<dbReference type="AlphaFoldDB" id="A0AAV1SG40"/>
<gene>
    <name evidence="1" type="ORF">DCAF_LOCUS22749</name>
</gene>
<name>A0AAV1SG40_9ROSI</name>
<organism evidence="1 2">
    <name type="scientific">Dovyalis caffra</name>
    <dbReference type="NCBI Taxonomy" id="77055"/>
    <lineage>
        <taxon>Eukaryota</taxon>
        <taxon>Viridiplantae</taxon>
        <taxon>Streptophyta</taxon>
        <taxon>Embryophyta</taxon>
        <taxon>Tracheophyta</taxon>
        <taxon>Spermatophyta</taxon>
        <taxon>Magnoliopsida</taxon>
        <taxon>eudicotyledons</taxon>
        <taxon>Gunneridae</taxon>
        <taxon>Pentapetalae</taxon>
        <taxon>rosids</taxon>
        <taxon>fabids</taxon>
        <taxon>Malpighiales</taxon>
        <taxon>Salicaceae</taxon>
        <taxon>Flacourtieae</taxon>
        <taxon>Dovyalis</taxon>
    </lineage>
</organism>
<dbReference type="EMBL" id="CAWUPB010001179">
    <property type="protein sequence ID" value="CAK7350025.1"/>
    <property type="molecule type" value="Genomic_DNA"/>
</dbReference>
<comment type="caution">
    <text evidence="1">The sequence shown here is derived from an EMBL/GenBank/DDBJ whole genome shotgun (WGS) entry which is preliminary data.</text>
</comment>
<dbReference type="Proteomes" id="UP001314170">
    <property type="component" value="Unassembled WGS sequence"/>
</dbReference>
<proteinExistence type="predicted"/>
<evidence type="ECO:0000313" key="2">
    <source>
        <dbReference type="Proteomes" id="UP001314170"/>
    </source>
</evidence>
<keyword evidence="2" id="KW-1185">Reference proteome</keyword>
<protein>
    <submittedName>
        <fullName evidence="1">Uncharacterized protein</fullName>
    </submittedName>
</protein>
<evidence type="ECO:0000313" key="1">
    <source>
        <dbReference type="EMBL" id="CAK7350025.1"/>
    </source>
</evidence>
<accession>A0AAV1SG40</accession>
<reference evidence="1 2" key="1">
    <citation type="submission" date="2024-01" db="EMBL/GenBank/DDBJ databases">
        <authorList>
            <person name="Waweru B."/>
        </authorList>
    </citation>
    <scope>NUCLEOTIDE SEQUENCE [LARGE SCALE GENOMIC DNA]</scope>
</reference>